<keyword evidence="6" id="KW-0808">Transferase</keyword>
<dbReference type="RefSeq" id="WP_085415432.1">
    <property type="nucleotide sequence ID" value="NZ_CAUJPY010000002.1"/>
</dbReference>
<dbReference type="Pfam" id="PF01124">
    <property type="entry name" value="MAPEG"/>
    <property type="match status" value="1"/>
</dbReference>
<feature type="transmembrane region" description="Helical" evidence="5">
    <location>
        <begin position="56"/>
        <end position="89"/>
    </location>
</feature>
<keyword evidence="4 5" id="KW-0472">Membrane</keyword>
<organism evidence="6 7">
    <name type="scientific">Neisseria canis</name>
    <dbReference type="NCBI Taxonomy" id="493"/>
    <lineage>
        <taxon>Bacteria</taxon>
        <taxon>Pseudomonadati</taxon>
        <taxon>Pseudomonadota</taxon>
        <taxon>Betaproteobacteria</taxon>
        <taxon>Neisseriales</taxon>
        <taxon>Neisseriaceae</taxon>
        <taxon>Neisseria</taxon>
    </lineage>
</organism>
<dbReference type="PANTHER" id="PTHR10250">
    <property type="entry name" value="MICROSOMAL GLUTATHIONE S-TRANSFERASE"/>
    <property type="match status" value="1"/>
</dbReference>
<evidence type="ECO:0000256" key="3">
    <source>
        <dbReference type="ARBA" id="ARBA00022989"/>
    </source>
</evidence>
<evidence type="ECO:0000256" key="2">
    <source>
        <dbReference type="ARBA" id="ARBA00022692"/>
    </source>
</evidence>
<comment type="subcellular location">
    <subcellularLocation>
        <location evidence="1">Membrane</location>
        <topology evidence="1">Multi-pass membrane protein</topology>
    </subcellularLocation>
</comment>
<accession>A0A448D5P7</accession>
<feature type="transmembrane region" description="Helical" evidence="5">
    <location>
        <begin position="101"/>
        <end position="124"/>
    </location>
</feature>
<proteinExistence type="predicted"/>
<feature type="transmembrane region" description="Helical" evidence="5">
    <location>
        <begin position="6"/>
        <end position="23"/>
    </location>
</feature>
<sequence length="126" mass="14082">MNLIHIVAILALIQYFFFGFMVGRARSKYGIHAPAVSGNEHFERALRIQQNTLEQLVVFLPALFIAAVYWSEGFVALTGVVYLVGRFVYWRAYRADPNSRAIGFLLTVIPSFVLIIAGLIGAVFEA</sequence>
<dbReference type="KEGG" id="nci:NCTC10296_00376"/>
<dbReference type="GO" id="GO:0006691">
    <property type="term" value="P:leukotriene metabolic process"/>
    <property type="evidence" value="ECO:0007669"/>
    <property type="project" value="UniProtKB-ARBA"/>
</dbReference>
<dbReference type="InterPro" id="IPR023352">
    <property type="entry name" value="MAPEG-like_dom_sf"/>
</dbReference>
<dbReference type="GO" id="GO:0004364">
    <property type="term" value="F:glutathione transferase activity"/>
    <property type="evidence" value="ECO:0007669"/>
    <property type="project" value="TreeGrafter"/>
</dbReference>
<keyword evidence="2 5" id="KW-0812">Transmembrane</keyword>
<dbReference type="InterPro" id="IPR050997">
    <property type="entry name" value="MAPEG"/>
</dbReference>
<gene>
    <name evidence="6" type="ORF">NCTC10296_00376</name>
</gene>
<dbReference type="AlphaFoldDB" id="A0A448D5P7"/>
<dbReference type="GO" id="GO:0016020">
    <property type="term" value="C:membrane"/>
    <property type="evidence" value="ECO:0007669"/>
    <property type="project" value="UniProtKB-SubCell"/>
</dbReference>
<dbReference type="STRING" id="493.BWD07_00610"/>
<dbReference type="Gene3D" id="1.20.120.550">
    <property type="entry name" value="Membrane associated eicosanoid/glutathione metabolism-like domain"/>
    <property type="match status" value="1"/>
</dbReference>
<evidence type="ECO:0000313" key="6">
    <source>
        <dbReference type="EMBL" id="VEE99510.1"/>
    </source>
</evidence>
<dbReference type="InterPro" id="IPR001129">
    <property type="entry name" value="Membr-assoc_MAPEG"/>
</dbReference>
<dbReference type="OrthoDB" id="464934at2"/>
<dbReference type="EMBL" id="LR134313">
    <property type="protein sequence ID" value="VEE99510.1"/>
    <property type="molecule type" value="Genomic_DNA"/>
</dbReference>
<dbReference type="SUPFAM" id="SSF161084">
    <property type="entry name" value="MAPEG domain-like"/>
    <property type="match status" value="1"/>
</dbReference>
<keyword evidence="7" id="KW-1185">Reference proteome</keyword>
<dbReference type="PANTHER" id="PTHR10250:SF15">
    <property type="entry name" value="MICROSOMAL GLUTATHIONE S-TRANSFERASE-RELATED"/>
    <property type="match status" value="1"/>
</dbReference>
<dbReference type="Proteomes" id="UP000279284">
    <property type="component" value="Chromosome"/>
</dbReference>
<name>A0A448D5P7_9NEIS</name>
<evidence type="ECO:0000313" key="7">
    <source>
        <dbReference type="Proteomes" id="UP000279284"/>
    </source>
</evidence>
<reference evidence="6 7" key="1">
    <citation type="submission" date="2018-12" db="EMBL/GenBank/DDBJ databases">
        <authorList>
            <consortium name="Pathogen Informatics"/>
        </authorList>
    </citation>
    <scope>NUCLEOTIDE SEQUENCE [LARGE SCALE GENOMIC DNA]</scope>
    <source>
        <strain evidence="6 7">NCTC10296</strain>
    </source>
</reference>
<protein>
    <submittedName>
        <fullName evidence="6">Uncharacterized relative of glutathione S-transferase, MAPEG superfamily</fullName>
    </submittedName>
</protein>
<evidence type="ECO:0000256" key="4">
    <source>
        <dbReference type="ARBA" id="ARBA00023136"/>
    </source>
</evidence>
<dbReference type="GO" id="GO:0004602">
    <property type="term" value="F:glutathione peroxidase activity"/>
    <property type="evidence" value="ECO:0007669"/>
    <property type="project" value="TreeGrafter"/>
</dbReference>
<keyword evidence="3 5" id="KW-1133">Transmembrane helix</keyword>
<evidence type="ECO:0000256" key="5">
    <source>
        <dbReference type="SAM" id="Phobius"/>
    </source>
</evidence>
<evidence type="ECO:0000256" key="1">
    <source>
        <dbReference type="ARBA" id="ARBA00004141"/>
    </source>
</evidence>